<evidence type="ECO:0000313" key="2">
    <source>
        <dbReference type="EMBL" id="SDA01813.1"/>
    </source>
</evidence>
<proteinExistence type="predicted"/>
<protein>
    <submittedName>
        <fullName evidence="2">BZ3500_MvSof-1268-A1-R1_Chr10-2g02954 protein</fullName>
    </submittedName>
</protein>
<reference evidence="3" key="1">
    <citation type="submission" date="2016-10" db="EMBL/GenBank/DDBJ databases">
        <authorList>
            <person name="Jeantristanb JTB J.-T."/>
            <person name="Ricardo R."/>
        </authorList>
    </citation>
    <scope>NUCLEOTIDE SEQUENCE [LARGE SCALE GENOMIC DNA]</scope>
</reference>
<name>A0A2X0K7D3_9BASI</name>
<accession>A0A2X0K7D3</accession>
<evidence type="ECO:0000313" key="3">
    <source>
        <dbReference type="Proteomes" id="UP000249723"/>
    </source>
</evidence>
<dbReference type="EMBL" id="FMWP01000117">
    <property type="protein sequence ID" value="SDA01813.1"/>
    <property type="molecule type" value="Genomic_DNA"/>
</dbReference>
<sequence length="39" mass="4606">MRARNSWSPYGKTPYPLHNWTTQPKSQQFQAMRNQKGAI</sequence>
<evidence type="ECO:0000256" key="1">
    <source>
        <dbReference type="SAM" id="MobiDB-lite"/>
    </source>
</evidence>
<dbReference type="AlphaFoldDB" id="A0A2X0K7D3"/>
<organism evidence="2 3">
    <name type="scientific">Microbotryum saponariae</name>
    <dbReference type="NCBI Taxonomy" id="289078"/>
    <lineage>
        <taxon>Eukaryota</taxon>
        <taxon>Fungi</taxon>
        <taxon>Dikarya</taxon>
        <taxon>Basidiomycota</taxon>
        <taxon>Pucciniomycotina</taxon>
        <taxon>Microbotryomycetes</taxon>
        <taxon>Microbotryales</taxon>
        <taxon>Microbotryaceae</taxon>
        <taxon>Microbotryum</taxon>
    </lineage>
</organism>
<keyword evidence="3" id="KW-1185">Reference proteome</keyword>
<feature type="compositionally biased region" description="Polar residues" evidence="1">
    <location>
        <begin position="19"/>
        <end position="33"/>
    </location>
</feature>
<gene>
    <name evidence="2" type="ORF">BZ3500_MVSOF-1268-A1-R1_CHR10-2G02954</name>
</gene>
<dbReference type="Proteomes" id="UP000249723">
    <property type="component" value="Unassembled WGS sequence"/>
</dbReference>
<feature type="region of interest" description="Disordered" evidence="1">
    <location>
        <begin position="1"/>
        <end position="39"/>
    </location>
</feature>